<organism evidence="14 15">
    <name type="scientific">Staphylotrichum longicolle</name>
    <dbReference type="NCBI Taxonomy" id="669026"/>
    <lineage>
        <taxon>Eukaryota</taxon>
        <taxon>Fungi</taxon>
        <taxon>Dikarya</taxon>
        <taxon>Ascomycota</taxon>
        <taxon>Pezizomycotina</taxon>
        <taxon>Sordariomycetes</taxon>
        <taxon>Sordariomycetidae</taxon>
        <taxon>Sordariales</taxon>
        <taxon>Chaetomiaceae</taxon>
        <taxon>Staphylotrichum</taxon>
    </lineage>
</organism>
<keyword evidence="9" id="KW-0325">Glycoprotein</keyword>
<dbReference type="PROSITE" id="PS51767">
    <property type="entry name" value="PEPTIDASE_A1"/>
    <property type="match status" value="1"/>
</dbReference>
<dbReference type="InterPro" id="IPR006683">
    <property type="entry name" value="Thioestr_dom"/>
</dbReference>
<dbReference type="InterPro" id="IPR029069">
    <property type="entry name" value="HotDog_dom_sf"/>
</dbReference>
<evidence type="ECO:0000313" key="14">
    <source>
        <dbReference type="EMBL" id="KAG7288337.1"/>
    </source>
</evidence>
<keyword evidence="15" id="KW-1185">Reference proteome</keyword>
<evidence type="ECO:0000256" key="3">
    <source>
        <dbReference type="ARBA" id="ARBA00022525"/>
    </source>
</evidence>
<dbReference type="EMBL" id="JAHCVI010000003">
    <property type="protein sequence ID" value="KAG7288337.1"/>
    <property type="molecule type" value="Genomic_DNA"/>
</dbReference>
<dbReference type="CDD" id="cd06097">
    <property type="entry name" value="Aspergillopepsin_like"/>
    <property type="match status" value="1"/>
</dbReference>
<evidence type="ECO:0000256" key="5">
    <source>
        <dbReference type="ARBA" id="ARBA00022729"/>
    </source>
</evidence>
<feature type="domain" description="Peptidase A1" evidence="13">
    <location>
        <begin position="117"/>
        <end position="419"/>
    </location>
</feature>
<keyword evidence="6 11" id="KW-0064">Aspartyl protease</keyword>
<keyword evidence="7 11" id="KW-0378">Hydrolase</keyword>
<evidence type="ECO:0000256" key="4">
    <source>
        <dbReference type="ARBA" id="ARBA00022670"/>
    </source>
</evidence>
<proteinExistence type="inferred from homology"/>
<feature type="signal peptide" evidence="12">
    <location>
        <begin position="1"/>
        <end position="20"/>
    </location>
</feature>
<keyword evidence="5 12" id="KW-0732">Signal</keyword>
<evidence type="ECO:0000256" key="10">
    <source>
        <dbReference type="PIRSR" id="PIRSR601461-1"/>
    </source>
</evidence>
<dbReference type="Pfam" id="PF03061">
    <property type="entry name" value="4HBT"/>
    <property type="match status" value="1"/>
</dbReference>
<dbReference type="PANTHER" id="PTHR47966">
    <property type="entry name" value="BETA-SITE APP-CLEAVING ENZYME, ISOFORM A-RELATED"/>
    <property type="match status" value="1"/>
</dbReference>
<dbReference type="Gene3D" id="2.40.70.10">
    <property type="entry name" value="Acid Proteases"/>
    <property type="match status" value="2"/>
</dbReference>
<dbReference type="FunFam" id="2.40.70.10:FF:000026">
    <property type="entry name" value="Endothiapepsin"/>
    <property type="match status" value="1"/>
</dbReference>
<gene>
    <name evidence="14" type="ORF">NEMBOFW57_007868</name>
</gene>
<dbReference type="Pfam" id="PF00026">
    <property type="entry name" value="Asp"/>
    <property type="match status" value="1"/>
</dbReference>
<dbReference type="SUPFAM" id="SSF50630">
    <property type="entry name" value="Acid proteases"/>
    <property type="match status" value="1"/>
</dbReference>
<protein>
    <recommendedName>
        <fullName evidence="13">Peptidase A1 domain-containing protein</fullName>
    </recommendedName>
</protein>
<dbReference type="Proteomes" id="UP001197093">
    <property type="component" value="Unassembled WGS sequence"/>
</dbReference>
<reference evidence="14" key="1">
    <citation type="submission" date="2023-02" db="EMBL/GenBank/DDBJ databases">
        <authorList>
            <person name="Palmer J.M."/>
        </authorList>
    </citation>
    <scope>NUCLEOTIDE SEQUENCE</scope>
    <source>
        <strain evidence="14">FW57</strain>
    </source>
</reference>
<evidence type="ECO:0000256" key="6">
    <source>
        <dbReference type="ARBA" id="ARBA00022750"/>
    </source>
</evidence>
<comment type="caution">
    <text evidence="14">The sequence shown here is derived from an EMBL/GenBank/DDBJ whole genome shotgun (WGS) entry which is preliminary data.</text>
</comment>
<dbReference type="PROSITE" id="PS00141">
    <property type="entry name" value="ASP_PROTEASE"/>
    <property type="match status" value="2"/>
</dbReference>
<evidence type="ECO:0000256" key="12">
    <source>
        <dbReference type="SAM" id="SignalP"/>
    </source>
</evidence>
<evidence type="ECO:0000259" key="13">
    <source>
        <dbReference type="PROSITE" id="PS51767"/>
    </source>
</evidence>
<name>A0AAD4EZ05_9PEZI</name>
<dbReference type="Gene3D" id="3.10.129.10">
    <property type="entry name" value="Hotdog Thioesterase"/>
    <property type="match status" value="1"/>
</dbReference>
<feature type="chain" id="PRO_5042106787" description="Peptidase A1 domain-containing protein" evidence="12">
    <location>
        <begin position="21"/>
        <end position="563"/>
    </location>
</feature>
<sequence length="563" mass="59829">MSLIILRLLLLFLWAPRSLAAPSSIQKRSFKVDRIRNPNFRRDGPKELLKTYRKYRMPIPQELLESVGDAPEAGVSAQDAQQEPSKSFKLKQLGAAAQAANAVGSVPATPANGGIEYISPIQVGGQTINVALDSGSADLWVFSTQLPASARAGHQAYNPSLSRSFRPMPGANFSIIYGDGTSAAGNVGTDTIDVGGATVMGQSVQMATAVSSAFVQDTHLSGLLGLAFSQLSTVKPVKQRTFFENVMPSLAQPLFTADLRRDTAGAYEFGRIDPAKFLGPLSWVPADTSKGFWQVSTSGFVVGGGQTRLPTAQAIVDTGTTLMLVSKEISDGYYAKVPGARRTPAAGGMAFPCNATLPDLLIDAGGYTARVRGTDINFGKFTGDNPDFDTLVHTHPLLTTFRAAHPSLILSRSALVPPAPDVPNNLTCATLSGPDLIFPHPYVFTAEAAGAVLAFYRLGKKLAGHSGIVHGGVTAALLDECMCRACFAVLPRRIAVTVRLNVEYKSPVRVGSGVVVVAETVRVEGRKAWVRARVEDAVGGEVRVEAEGLFVEPRWAGEMVGIY</sequence>
<accession>A0AAD4EZ05</accession>
<evidence type="ECO:0000256" key="9">
    <source>
        <dbReference type="ARBA" id="ARBA00023180"/>
    </source>
</evidence>
<dbReference type="SUPFAM" id="SSF54637">
    <property type="entry name" value="Thioesterase/thiol ester dehydrase-isomerase"/>
    <property type="match status" value="1"/>
</dbReference>
<keyword evidence="3" id="KW-0964">Secreted</keyword>
<dbReference type="PANTHER" id="PTHR47966:SF23">
    <property type="entry name" value="ASPARTIC ENDOPEPTIDASE, PUTATIVE (AFU_ORTHOLOGUE AFUA_2G15950)-RELATED"/>
    <property type="match status" value="1"/>
</dbReference>
<evidence type="ECO:0000256" key="2">
    <source>
        <dbReference type="ARBA" id="ARBA00007447"/>
    </source>
</evidence>
<dbReference type="InterPro" id="IPR001969">
    <property type="entry name" value="Aspartic_peptidase_AS"/>
</dbReference>
<dbReference type="AlphaFoldDB" id="A0AAD4EZ05"/>
<keyword evidence="8" id="KW-0865">Zymogen</keyword>
<evidence type="ECO:0000256" key="11">
    <source>
        <dbReference type="RuleBase" id="RU000454"/>
    </source>
</evidence>
<comment type="similarity">
    <text evidence="2 11">Belongs to the peptidase A1 family.</text>
</comment>
<keyword evidence="4 11" id="KW-0645">Protease</keyword>
<dbReference type="InterPro" id="IPR001461">
    <property type="entry name" value="Aspartic_peptidase_A1"/>
</dbReference>
<dbReference type="InterPro" id="IPR021109">
    <property type="entry name" value="Peptidase_aspartic_dom_sf"/>
</dbReference>
<evidence type="ECO:0000256" key="1">
    <source>
        <dbReference type="ARBA" id="ARBA00004613"/>
    </source>
</evidence>
<feature type="active site" evidence="10">
    <location>
        <position position="317"/>
    </location>
</feature>
<comment type="subcellular location">
    <subcellularLocation>
        <location evidence="1">Secreted</location>
    </subcellularLocation>
</comment>
<dbReference type="GO" id="GO:0004190">
    <property type="term" value="F:aspartic-type endopeptidase activity"/>
    <property type="evidence" value="ECO:0007669"/>
    <property type="project" value="UniProtKB-KW"/>
</dbReference>
<dbReference type="PRINTS" id="PR00792">
    <property type="entry name" value="PEPSIN"/>
</dbReference>
<dbReference type="GO" id="GO:0005576">
    <property type="term" value="C:extracellular region"/>
    <property type="evidence" value="ECO:0007669"/>
    <property type="project" value="UniProtKB-SubCell"/>
</dbReference>
<dbReference type="CDD" id="cd03443">
    <property type="entry name" value="PaaI_thioesterase"/>
    <property type="match status" value="1"/>
</dbReference>
<feature type="active site" evidence="10">
    <location>
        <position position="133"/>
    </location>
</feature>
<dbReference type="GO" id="GO:0006508">
    <property type="term" value="P:proteolysis"/>
    <property type="evidence" value="ECO:0007669"/>
    <property type="project" value="UniProtKB-KW"/>
</dbReference>
<dbReference type="InterPro" id="IPR034163">
    <property type="entry name" value="Aspergillopepsin-like_cat_dom"/>
</dbReference>
<dbReference type="InterPro" id="IPR033121">
    <property type="entry name" value="PEPTIDASE_A1"/>
</dbReference>
<evidence type="ECO:0000256" key="8">
    <source>
        <dbReference type="ARBA" id="ARBA00023145"/>
    </source>
</evidence>
<evidence type="ECO:0000256" key="7">
    <source>
        <dbReference type="ARBA" id="ARBA00022801"/>
    </source>
</evidence>
<evidence type="ECO:0000313" key="15">
    <source>
        <dbReference type="Proteomes" id="UP001197093"/>
    </source>
</evidence>